<name>A0A7L9UNS8_BIFLL</name>
<sequence length="512" mass="56202">MQQLFMFLDLGDGWRSVNNHANGIAALMSLSVRWGVDDPSDQPDPAVMSFTLIDRTGWLAGRAMTLAGARVVIQISAEPTWGMLTRLGSWGVLDMPLGNLHQAYVPDTPDKKATGLVTLFDGLVSNGGDCEPKDDGWRINLSASGRMILWKRLQKQGPTSNDARYEGYHWVGKASERLAELNRRAIAAGAPTMQATGLDLTHTLAPYQLDTFPTQFDLLHRSCNANGLIVIYEYPKQDASYLSYERFGVAYHIRADGDARIYATDSNGALREALDAKDVEADESLTLDIPEPVTQFTINGKTAKADDKGKLQFEDDKIEIGDAGRLPANLKATQSSIVIDTDTVTSDQSGGAYQQSGGNTWHPTDAERLDYARIIETIDGRLRPKTVTFDSRRIDPVKHPRLFMAASSGPLVIQGMKASRLANEQGISPVSGLWATVGGTITYRWVAGRPVIRNEVTLWPIPQSPHSTTWGAMRAWPAAWSQCGFTLAELAMIEGFDQTRTLTLDQPNFNGF</sequence>
<dbReference type="RefSeq" id="WP_200408505.1">
    <property type="nucleotide sequence ID" value="NZ_CP062943.1"/>
</dbReference>
<dbReference type="AlphaFoldDB" id="A0A7L9UNS8"/>
<organism evidence="1 2">
    <name type="scientific">Bifidobacterium longum subsp. longum</name>
    <dbReference type="NCBI Taxonomy" id="1679"/>
    <lineage>
        <taxon>Bacteria</taxon>
        <taxon>Bacillati</taxon>
        <taxon>Actinomycetota</taxon>
        <taxon>Actinomycetes</taxon>
        <taxon>Bifidobacteriales</taxon>
        <taxon>Bifidobacteriaceae</taxon>
        <taxon>Bifidobacterium</taxon>
    </lineage>
</organism>
<accession>A0A7L9UNS8</accession>
<dbReference type="EMBL" id="CP062943">
    <property type="protein sequence ID" value="QOL55882.1"/>
    <property type="molecule type" value="Genomic_DNA"/>
</dbReference>
<protein>
    <submittedName>
        <fullName evidence="1">Uncharacterized protein</fullName>
    </submittedName>
</protein>
<proteinExistence type="predicted"/>
<evidence type="ECO:0000313" key="1">
    <source>
        <dbReference type="EMBL" id="QOL55882.1"/>
    </source>
</evidence>
<dbReference type="Proteomes" id="UP000593918">
    <property type="component" value="Chromosome"/>
</dbReference>
<gene>
    <name evidence="1" type="ORF">BL5915_03580</name>
</gene>
<evidence type="ECO:0000313" key="2">
    <source>
        <dbReference type="Proteomes" id="UP000593918"/>
    </source>
</evidence>
<reference evidence="1 2" key="1">
    <citation type="submission" date="2020-10" db="EMBL/GenBank/DDBJ databases">
        <title>Genome sequencing of Bifidobacterium longum subsp. longum KCTC 5915.</title>
        <authorList>
            <person name="Kim J."/>
        </authorList>
    </citation>
    <scope>NUCLEOTIDE SEQUENCE [LARGE SCALE GENOMIC DNA]</scope>
    <source>
        <strain evidence="1 2">KCTC 5915</strain>
    </source>
</reference>